<protein>
    <submittedName>
        <fullName evidence="1">Uncharacterized protein</fullName>
    </submittedName>
</protein>
<dbReference type="Pfam" id="PF00300">
    <property type="entry name" value="His_Phos_1"/>
    <property type="match status" value="1"/>
</dbReference>
<dbReference type="AlphaFoldDB" id="A0A6S8Y1D3"/>
<gene>
    <name evidence="1" type="ORF">DBRI00130_LOCUS42511</name>
</gene>
<proteinExistence type="predicted"/>
<dbReference type="EMBL" id="HBNS01059126">
    <property type="protein sequence ID" value="CAE4664887.1"/>
    <property type="molecule type" value="Transcribed_RNA"/>
</dbReference>
<dbReference type="Gene3D" id="3.40.50.1240">
    <property type="entry name" value="Phosphoglycerate mutase-like"/>
    <property type="match status" value="1"/>
</dbReference>
<evidence type="ECO:0000313" key="1">
    <source>
        <dbReference type="EMBL" id="CAE4664887.1"/>
    </source>
</evidence>
<reference evidence="1" key="1">
    <citation type="submission" date="2021-01" db="EMBL/GenBank/DDBJ databases">
        <authorList>
            <person name="Corre E."/>
            <person name="Pelletier E."/>
            <person name="Niang G."/>
            <person name="Scheremetjew M."/>
            <person name="Finn R."/>
            <person name="Kale V."/>
            <person name="Holt S."/>
            <person name="Cochrane G."/>
            <person name="Meng A."/>
            <person name="Brown T."/>
            <person name="Cohen L."/>
        </authorList>
    </citation>
    <scope>NUCLEOTIDE SEQUENCE</scope>
    <source>
        <strain evidence="1">GSO104</strain>
    </source>
</reference>
<dbReference type="CDD" id="cd07040">
    <property type="entry name" value="HP"/>
    <property type="match status" value="1"/>
</dbReference>
<accession>A0A6S8Y1D3</accession>
<dbReference type="SMART" id="SM00855">
    <property type="entry name" value="PGAM"/>
    <property type="match status" value="1"/>
</dbReference>
<name>A0A6S8Y1D3_9STRA</name>
<organism evidence="1">
    <name type="scientific">Ditylum brightwellii</name>
    <dbReference type="NCBI Taxonomy" id="49249"/>
    <lineage>
        <taxon>Eukaryota</taxon>
        <taxon>Sar</taxon>
        <taxon>Stramenopiles</taxon>
        <taxon>Ochrophyta</taxon>
        <taxon>Bacillariophyta</taxon>
        <taxon>Mediophyceae</taxon>
        <taxon>Lithodesmiophycidae</taxon>
        <taxon>Lithodesmiales</taxon>
        <taxon>Lithodesmiaceae</taxon>
        <taxon>Ditylum</taxon>
    </lineage>
</organism>
<dbReference type="SUPFAM" id="SSF53254">
    <property type="entry name" value="Phosphoglycerate mutase-like"/>
    <property type="match status" value="1"/>
</dbReference>
<dbReference type="InterPro" id="IPR029033">
    <property type="entry name" value="His_PPase_superfam"/>
</dbReference>
<dbReference type="InterPro" id="IPR013078">
    <property type="entry name" value="His_Pase_superF_clade-1"/>
</dbReference>
<sequence length="327" mass="35920">MRLKTKRTHGLVLNIAAVTSTFPSFSSSSPSVHRYYSPTPKSKVALVLPFPRPPSPQSTVTPSFPYNTSPSLSYLLRSASINKIAFLRHGNTNPKPSDGTDYDRQLTDLGEKQAINAGISFRSLSLPLYHRVLCSPAPRCVDTARLFLNSCMIVGDGDGGAGEKQKDKLEIVTMPVLYDGTMQPEGSRLFRKIGYAPLRSYLQDDDPIDAGTAQEVLGTYANNAMVEIARVIEKDDSRYSTGNAAEAVIVEDNDRKKDKTLLFVGHAVYLPSVALGVGYDVLKEKEEDVHRLEDILDLVLSTNTKEAEGYILDVVKGEISLLQRPVE</sequence>